<proteinExistence type="predicted"/>
<dbReference type="AlphaFoldDB" id="A0A812JUN1"/>
<evidence type="ECO:0000313" key="3">
    <source>
        <dbReference type="Proteomes" id="UP000604046"/>
    </source>
</evidence>
<feature type="region of interest" description="Disordered" evidence="1">
    <location>
        <begin position="354"/>
        <end position="374"/>
    </location>
</feature>
<comment type="caution">
    <text evidence="2">The sequence shown here is derived from an EMBL/GenBank/DDBJ whole genome shotgun (WGS) entry which is preliminary data.</text>
</comment>
<dbReference type="EMBL" id="CAJNDS010000549">
    <property type="protein sequence ID" value="CAE7217304.1"/>
    <property type="molecule type" value="Genomic_DNA"/>
</dbReference>
<evidence type="ECO:0000256" key="1">
    <source>
        <dbReference type="SAM" id="MobiDB-lite"/>
    </source>
</evidence>
<evidence type="ECO:0000313" key="2">
    <source>
        <dbReference type="EMBL" id="CAE7217304.1"/>
    </source>
</evidence>
<reference evidence="2" key="1">
    <citation type="submission" date="2021-02" db="EMBL/GenBank/DDBJ databases">
        <authorList>
            <person name="Dougan E. K."/>
            <person name="Rhodes N."/>
            <person name="Thang M."/>
            <person name="Chan C."/>
        </authorList>
    </citation>
    <scope>NUCLEOTIDE SEQUENCE</scope>
</reference>
<name>A0A812JUN1_9DINO</name>
<keyword evidence="3" id="KW-1185">Reference proteome</keyword>
<accession>A0A812JUN1</accession>
<sequence>MAASQSADTPFQPAARQQVMSPSLRLPGEDRQGPQYGRIHEQRLDGGAPIVNGYGSVPVTSAGHGVLDSSVHVSSGAVPMEQSVHAGLSVPVSLGAVPVEQSVPVDASAPVSHSVPANTSVPENMSVPANASVLANSGPGVAPGYGASMDAGTESTIGYRGGPGFPQGSSSGGGAADNIMRMEQHVATGAGPMVDMEGQWHLYPSPLQSPVSEQENRQTVESTRAGRAAHWFARLGDFFQQRRVEVHTAWSPGRQIAENPWLRPRTALQSGGWVGETARSPDRPVTPPSSGSGGVPQELVQAEVSRQLEVAMGDMYGGVMERIAEERKKAEEAMLESQRLRDQLREVEAMVAEKEGEAQRAVPRGQSAPDPSSLPRVTVNLHLIRRRYLVPALELGVQSNRGRHRWNPSVELRVFCRASLESVTSLEQKGLNLVHDNIHLYVQEEVNLRQRQAMSKS</sequence>
<dbReference type="Proteomes" id="UP000604046">
    <property type="component" value="Unassembled WGS sequence"/>
</dbReference>
<feature type="region of interest" description="Disordered" evidence="1">
    <location>
        <begin position="272"/>
        <end position="296"/>
    </location>
</feature>
<gene>
    <name evidence="2" type="ORF">SNAT2548_LOCUS7717</name>
</gene>
<feature type="region of interest" description="Disordered" evidence="1">
    <location>
        <begin position="1"/>
        <end position="35"/>
    </location>
</feature>
<organism evidence="2 3">
    <name type="scientific">Symbiodinium natans</name>
    <dbReference type="NCBI Taxonomy" id="878477"/>
    <lineage>
        <taxon>Eukaryota</taxon>
        <taxon>Sar</taxon>
        <taxon>Alveolata</taxon>
        <taxon>Dinophyceae</taxon>
        <taxon>Suessiales</taxon>
        <taxon>Symbiodiniaceae</taxon>
        <taxon>Symbiodinium</taxon>
    </lineage>
</organism>
<protein>
    <submittedName>
        <fullName evidence="2">Uncharacterized protein</fullName>
    </submittedName>
</protein>
<dbReference type="OrthoDB" id="10661857at2759"/>